<dbReference type="Gene3D" id="1.20.120.910">
    <property type="entry name" value="DksA, coiled-coil domain"/>
    <property type="match status" value="1"/>
</dbReference>
<feature type="coiled-coil region" evidence="2">
    <location>
        <begin position="1"/>
        <end position="28"/>
    </location>
</feature>
<dbReference type="PROSITE" id="PS51128">
    <property type="entry name" value="ZF_DKSA_2"/>
    <property type="match status" value="1"/>
</dbReference>
<reference evidence="3" key="2">
    <citation type="submission" date="2020-09" db="EMBL/GenBank/DDBJ databases">
        <authorList>
            <person name="Sun Q."/>
            <person name="Zhou Y."/>
        </authorList>
    </citation>
    <scope>NUCLEOTIDE SEQUENCE</scope>
    <source>
        <strain evidence="3">CGMCC 1.15371</strain>
    </source>
</reference>
<dbReference type="PANTHER" id="PTHR33823:SF4">
    <property type="entry name" value="GENERAL STRESS PROTEIN 16O"/>
    <property type="match status" value="1"/>
</dbReference>
<dbReference type="PANTHER" id="PTHR33823">
    <property type="entry name" value="RNA POLYMERASE-BINDING TRANSCRIPTION FACTOR DKSA-RELATED"/>
    <property type="match status" value="1"/>
</dbReference>
<protein>
    <recommendedName>
        <fullName evidence="5">DksA C4-type domain-containing protein</fullName>
    </recommendedName>
</protein>
<dbReference type="RefSeq" id="WP_188693069.1">
    <property type="nucleotide sequence ID" value="NZ_BMIR01000008.1"/>
</dbReference>
<dbReference type="NCBIfam" id="TIGR02890">
    <property type="entry name" value="bacill_yteA"/>
    <property type="match status" value="1"/>
</dbReference>
<sequence length="229" mass="26564">MVKYNGIKKQLLKRKEALERELDVTNEFGIEVPFASDRSSGELSQYDNHPADSGTELFEREKDLVLQKMKHEELNDIIVALAKIEKGTYGIDEKTGEKIPYKRLKALPTASTTVKNSPNQSMNDDRPVEEAVIRNMEKEYYTGDEETEFNEQNAYDLVAAYNQIDMTYDDSSNMDSYDGMGYVEMVEAIGATDIYGYRGEDQVQFLRNTQYDQWMNQEQYTDDEEKEWD</sequence>
<keyword evidence="2" id="KW-0175">Coiled coil</keyword>
<name>A0A8J2VWI6_9BACL</name>
<feature type="zinc finger region" description="dksA C4-type" evidence="1">
    <location>
        <begin position="92"/>
        <end position="116"/>
    </location>
</feature>
<dbReference type="EMBL" id="BMIR01000008">
    <property type="protein sequence ID" value="GGE41513.1"/>
    <property type="molecule type" value="Genomic_DNA"/>
</dbReference>
<comment type="caution">
    <text evidence="3">The sequence shown here is derived from an EMBL/GenBank/DDBJ whole genome shotgun (WGS) entry which is preliminary data.</text>
</comment>
<dbReference type="SUPFAM" id="SSF109635">
    <property type="entry name" value="DnaK suppressor protein DksA, alpha-hairpin domain"/>
    <property type="match status" value="1"/>
</dbReference>
<evidence type="ECO:0000313" key="4">
    <source>
        <dbReference type="Proteomes" id="UP000628775"/>
    </source>
</evidence>
<organism evidence="3 4">
    <name type="scientific">Pullulanibacillus camelliae</name>
    <dbReference type="NCBI Taxonomy" id="1707096"/>
    <lineage>
        <taxon>Bacteria</taxon>
        <taxon>Bacillati</taxon>
        <taxon>Bacillota</taxon>
        <taxon>Bacilli</taxon>
        <taxon>Bacillales</taxon>
        <taxon>Sporolactobacillaceae</taxon>
        <taxon>Pullulanibacillus</taxon>
    </lineage>
</organism>
<dbReference type="Proteomes" id="UP000628775">
    <property type="component" value="Unassembled WGS sequence"/>
</dbReference>
<keyword evidence="4" id="KW-1185">Reference proteome</keyword>
<reference evidence="3" key="1">
    <citation type="journal article" date="2014" name="Int. J. Syst. Evol. Microbiol.">
        <title>Complete genome sequence of Corynebacterium casei LMG S-19264T (=DSM 44701T), isolated from a smear-ripened cheese.</title>
        <authorList>
            <consortium name="US DOE Joint Genome Institute (JGI-PGF)"/>
            <person name="Walter F."/>
            <person name="Albersmeier A."/>
            <person name="Kalinowski J."/>
            <person name="Ruckert C."/>
        </authorList>
    </citation>
    <scope>NUCLEOTIDE SEQUENCE</scope>
    <source>
        <strain evidence="3">CGMCC 1.15371</strain>
    </source>
</reference>
<gene>
    <name evidence="3" type="ORF">GCM10011391_20320</name>
</gene>
<evidence type="ECO:0000256" key="2">
    <source>
        <dbReference type="SAM" id="Coils"/>
    </source>
</evidence>
<accession>A0A8J2VWI6</accession>
<evidence type="ECO:0000256" key="1">
    <source>
        <dbReference type="PROSITE-ProRule" id="PRU00510"/>
    </source>
</evidence>
<dbReference type="AlphaFoldDB" id="A0A8J2VWI6"/>
<proteinExistence type="predicted"/>
<evidence type="ECO:0008006" key="5">
    <source>
        <dbReference type="Google" id="ProtNLM"/>
    </source>
</evidence>
<dbReference type="InterPro" id="IPR014240">
    <property type="entry name" value="YteA"/>
</dbReference>
<evidence type="ECO:0000313" key="3">
    <source>
        <dbReference type="EMBL" id="GGE41513.1"/>
    </source>
</evidence>
<dbReference type="InterPro" id="IPR037187">
    <property type="entry name" value="DnaK_N"/>
</dbReference>